<organism evidence="2 3">
    <name type="scientific">Thermococcus nautili</name>
    <dbReference type="NCBI Taxonomy" id="195522"/>
    <lineage>
        <taxon>Archaea</taxon>
        <taxon>Methanobacteriati</taxon>
        <taxon>Methanobacteriota</taxon>
        <taxon>Thermococci</taxon>
        <taxon>Thermococcales</taxon>
        <taxon>Thermococcaceae</taxon>
        <taxon>Thermococcus</taxon>
    </lineage>
</organism>
<dbReference type="Proteomes" id="UP000019434">
    <property type="component" value="Chromosome"/>
</dbReference>
<dbReference type="Pfam" id="PF01850">
    <property type="entry name" value="PIN"/>
    <property type="match status" value="1"/>
</dbReference>
<dbReference type="HOGENOM" id="CLU_140143_1_0_2"/>
<evidence type="ECO:0000313" key="3">
    <source>
        <dbReference type="Proteomes" id="UP000019434"/>
    </source>
</evidence>
<accession>W8NVF4</accession>
<reference evidence="2 3" key="1">
    <citation type="submission" date="2014-02" db="EMBL/GenBank/DDBJ databases">
        <title>Genome Sequence of an Hyperthermophilic Archaeon, Thermococcus nautili 30-1, producing viral vesicles.</title>
        <authorList>
            <person name="Oberto J."/>
            <person name="Gaudin M."/>
            <person name="Cossu M."/>
            <person name="Gorlas A."/>
            <person name="Slesarev A."/>
            <person name="Marguet E."/>
            <person name="Forterre P."/>
        </authorList>
    </citation>
    <scope>NUCLEOTIDE SEQUENCE [LARGE SCALE GENOMIC DNA]</scope>
    <source>
        <strain evidence="2 3">30-1</strain>
    </source>
</reference>
<dbReference type="eggNOG" id="arCOG00730">
    <property type="taxonomic scope" value="Archaea"/>
</dbReference>
<evidence type="ECO:0000313" key="2">
    <source>
        <dbReference type="EMBL" id="AHL23233.1"/>
    </source>
</evidence>
<dbReference type="KEGG" id="tnu:BD01_1629"/>
<protein>
    <submittedName>
        <fullName evidence="2">Putative nucleic acid-binding protein, contains PIN domain</fullName>
    </submittedName>
</protein>
<evidence type="ECO:0000259" key="1">
    <source>
        <dbReference type="Pfam" id="PF01850"/>
    </source>
</evidence>
<feature type="domain" description="PIN" evidence="1">
    <location>
        <begin position="2"/>
        <end position="121"/>
    </location>
</feature>
<dbReference type="Gene3D" id="3.40.50.1010">
    <property type="entry name" value="5'-nuclease"/>
    <property type="match status" value="1"/>
</dbReference>
<keyword evidence="3" id="KW-1185">Reference proteome</keyword>
<dbReference type="InterPro" id="IPR051619">
    <property type="entry name" value="TypeII_TA_RNase_PINc/VapC"/>
</dbReference>
<gene>
    <name evidence="2" type="ORF">BD01_1629</name>
</gene>
<dbReference type="STRING" id="195522.BD01_1629"/>
<dbReference type="PANTHER" id="PTHR35901:SF1">
    <property type="entry name" value="EXONUCLEASE VAPC9"/>
    <property type="match status" value="1"/>
</dbReference>
<dbReference type="PANTHER" id="PTHR35901">
    <property type="entry name" value="RIBONUCLEASE VAPC3"/>
    <property type="match status" value="1"/>
</dbReference>
<dbReference type="SUPFAM" id="SSF88723">
    <property type="entry name" value="PIN domain-like"/>
    <property type="match status" value="1"/>
</dbReference>
<dbReference type="EMBL" id="CP007264">
    <property type="protein sequence ID" value="AHL23233.1"/>
    <property type="molecule type" value="Genomic_DNA"/>
</dbReference>
<dbReference type="RefSeq" id="WP_042691704.1">
    <property type="nucleotide sequence ID" value="NZ_CP007264.1"/>
</dbReference>
<dbReference type="GeneID" id="24958808"/>
<dbReference type="InterPro" id="IPR002716">
    <property type="entry name" value="PIN_dom"/>
</dbReference>
<proteinExistence type="predicted"/>
<dbReference type="OrthoDB" id="99568at2157"/>
<name>W8NVF4_9EURY</name>
<dbReference type="AlphaFoldDB" id="W8NVF4"/>
<sequence>MIVLDASLIIDSLLPKLRDRHKLAKELLKAVSEGNIVVTMPRIAKIEMLSVFSRKIGMRAVQVVETLGEGVEFVGEEEFYQVAEAIAPKIQGRAVDTYYIALAFKNSAILLSCDRRQVENARVAGVEAYYVPEEFDKAMKRINELRASP</sequence>
<dbReference type="InterPro" id="IPR029060">
    <property type="entry name" value="PIN-like_dom_sf"/>
</dbReference>